<dbReference type="AlphaFoldDB" id="A0A5P6VVB1"/>
<evidence type="ECO:0000313" key="3">
    <source>
        <dbReference type="Proteomes" id="UP000327030"/>
    </source>
</evidence>
<name>A0A5P6VVB1_PSEXY</name>
<accession>A0A5P6VVB1</accession>
<evidence type="ECO:0000256" key="1">
    <source>
        <dbReference type="SAM" id="SignalP"/>
    </source>
</evidence>
<feature type="signal peptide" evidence="1">
    <location>
        <begin position="1"/>
        <end position="25"/>
    </location>
</feature>
<dbReference type="EMBL" id="CP043030">
    <property type="protein sequence ID" value="QFJ56372.1"/>
    <property type="molecule type" value="Genomic_DNA"/>
</dbReference>
<dbReference type="OrthoDB" id="2041563at2"/>
<reference evidence="3" key="1">
    <citation type="submission" date="2019-08" db="EMBL/GenBank/DDBJ databases">
        <title>Complete Genome Sequence of the Polysaccharide-Degrading Rumen Bacterium Pseudobutyrivibrio xylanivorans MA3014.</title>
        <authorList>
            <person name="Palevich N."/>
            <person name="Maclean P.H."/>
            <person name="Kelly W.J."/>
            <person name="Leahy S.C."/>
            <person name="Rakonjac J."/>
            <person name="Attwood G.T."/>
        </authorList>
    </citation>
    <scope>NUCLEOTIDE SEQUENCE [LARGE SCALE GENOMIC DNA]</scope>
    <source>
        <strain evidence="3">MA3014</strain>
    </source>
</reference>
<dbReference type="RefSeq" id="WP_151626022.1">
    <property type="nucleotide sequence ID" value="NZ_CP043030.1"/>
</dbReference>
<dbReference type="PROSITE" id="PS51257">
    <property type="entry name" value="PROKAR_LIPOPROTEIN"/>
    <property type="match status" value="1"/>
</dbReference>
<feature type="chain" id="PRO_5024956257" description="Lipoprotein" evidence="1">
    <location>
        <begin position="26"/>
        <end position="145"/>
    </location>
</feature>
<dbReference type="KEGG" id="pxv:FXF36_15775"/>
<gene>
    <name evidence="2" type="ORF">FXF36_15775</name>
</gene>
<evidence type="ECO:0008006" key="4">
    <source>
        <dbReference type="Google" id="ProtNLM"/>
    </source>
</evidence>
<sequence length="145" mass="15135">MKKLIATGLAVVCAMSMVACGKSGAAEVYTAEVDSVEAGYEGDCVNTDQDILVLNADGTYTLTHGFYVNQISGVVVANIKNVYNGKYTAGEANADGQKEITLEAPTSGYLNMNGSVTLSSEDPSVLEDFDATSFTVNVNTGAIEQ</sequence>
<organism evidence="2 3">
    <name type="scientific">Pseudobutyrivibrio xylanivorans</name>
    <dbReference type="NCBI Taxonomy" id="185007"/>
    <lineage>
        <taxon>Bacteria</taxon>
        <taxon>Bacillati</taxon>
        <taxon>Bacillota</taxon>
        <taxon>Clostridia</taxon>
        <taxon>Lachnospirales</taxon>
        <taxon>Lachnospiraceae</taxon>
        <taxon>Pseudobutyrivibrio</taxon>
    </lineage>
</organism>
<evidence type="ECO:0000313" key="2">
    <source>
        <dbReference type="EMBL" id="QFJ56372.1"/>
    </source>
</evidence>
<keyword evidence="1" id="KW-0732">Signal</keyword>
<protein>
    <recommendedName>
        <fullName evidence="4">Lipoprotein</fullName>
    </recommendedName>
</protein>
<dbReference type="Proteomes" id="UP000327030">
    <property type="component" value="Chromosome PxyII"/>
</dbReference>
<proteinExistence type="predicted"/>